<evidence type="ECO:0000256" key="6">
    <source>
        <dbReference type="RuleBase" id="RU364150"/>
    </source>
</evidence>
<name>A0AA35SPA9_GEOBA</name>
<evidence type="ECO:0000313" key="7">
    <source>
        <dbReference type="EMBL" id="CAI8033765.1"/>
    </source>
</evidence>
<dbReference type="GO" id="GO:0003712">
    <property type="term" value="F:transcription coregulator activity"/>
    <property type="evidence" value="ECO:0007669"/>
    <property type="project" value="InterPro"/>
</dbReference>
<proteinExistence type="inferred from homology"/>
<reference evidence="7" key="1">
    <citation type="submission" date="2023-03" db="EMBL/GenBank/DDBJ databases">
        <authorList>
            <person name="Steffen K."/>
            <person name="Cardenas P."/>
        </authorList>
    </citation>
    <scope>NUCLEOTIDE SEQUENCE</scope>
</reference>
<dbReference type="InterPro" id="IPR019095">
    <property type="entry name" value="Mediator_Med18"/>
</dbReference>
<evidence type="ECO:0000256" key="1">
    <source>
        <dbReference type="ARBA" id="ARBA00004123"/>
    </source>
</evidence>
<dbReference type="Gene3D" id="2.40.320.10">
    <property type="entry name" value="Hypothetical Protein Pfu-838710-001"/>
    <property type="match status" value="1"/>
</dbReference>
<comment type="caution">
    <text evidence="7">The sequence shown here is derived from an EMBL/GenBank/DDBJ whole genome shotgun (WGS) entry which is preliminary data.</text>
</comment>
<comment type="subcellular location">
    <subcellularLocation>
        <location evidence="1 6">Nucleus</location>
    </subcellularLocation>
</comment>
<dbReference type="GO" id="GO:0006357">
    <property type="term" value="P:regulation of transcription by RNA polymerase II"/>
    <property type="evidence" value="ECO:0007669"/>
    <property type="project" value="InterPro"/>
</dbReference>
<dbReference type="Proteomes" id="UP001174909">
    <property type="component" value="Unassembled WGS sequence"/>
</dbReference>
<dbReference type="Pfam" id="PF09637">
    <property type="entry name" value="Med18"/>
    <property type="match status" value="1"/>
</dbReference>
<dbReference type="GO" id="GO:0070847">
    <property type="term" value="C:core mediator complex"/>
    <property type="evidence" value="ECO:0007669"/>
    <property type="project" value="TreeGrafter"/>
</dbReference>
<accession>A0AA35SPA9</accession>
<keyword evidence="4 6" id="KW-0804">Transcription</keyword>
<dbReference type="PANTHER" id="PTHR13321">
    <property type="entry name" value="MEDIATOR OF RNA POLYMERASE II TRANSCRIPTION, SUBUNIT 18"/>
    <property type="match status" value="1"/>
</dbReference>
<comment type="subunit">
    <text evidence="6">Component of the Mediator complex.</text>
</comment>
<evidence type="ECO:0000313" key="8">
    <source>
        <dbReference type="Proteomes" id="UP001174909"/>
    </source>
</evidence>
<comment type="function">
    <text evidence="6">Component of the Mediator complex, a coactivator involved in the regulated transcription of nearly all RNA polymerase II-dependent genes. Mediator functions as a bridge to convey information from gene-specific regulatory proteins to the basal RNA polymerase II transcription machinery. Mediator is recruited to promoters by direct interactions with regulatory proteins and serves as a scaffold for the assembly of a functional preinitiation complex with RNA polymerase II and the general transcription factors.</text>
</comment>
<dbReference type="GO" id="GO:0016592">
    <property type="term" value="C:mediator complex"/>
    <property type="evidence" value="ECO:0007669"/>
    <property type="project" value="InterPro"/>
</dbReference>
<evidence type="ECO:0000256" key="5">
    <source>
        <dbReference type="ARBA" id="ARBA00023242"/>
    </source>
</evidence>
<evidence type="ECO:0000256" key="3">
    <source>
        <dbReference type="ARBA" id="ARBA00023015"/>
    </source>
</evidence>
<keyword evidence="5 6" id="KW-0539">Nucleus</keyword>
<keyword evidence="6" id="KW-0010">Activator</keyword>
<keyword evidence="3 6" id="KW-0805">Transcription regulation</keyword>
<dbReference type="AlphaFoldDB" id="A0AA35SPA9"/>
<protein>
    <recommendedName>
        <fullName evidence="6">Mediator of RNA polymerase II transcription subunit 18</fullName>
    </recommendedName>
    <alternativeName>
        <fullName evidence="6">Mediator complex subunit 18</fullName>
    </alternativeName>
</protein>
<dbReference type="EMBL" id="CASHTH010002691">
    <property type="protein sequence ID" value="CAI8033765.1"/>
    <property type="molecule type" value="Genomic_DNA"/>
</dbReference>
<dbReference type="PANTHER" id="PTHR13321:SF2">
    <property type="entry name" value="MEDIATOR OF RNA POLYMERASE II TRANSCRIPTION SUBUNIT 18"/>
    <property type="match status" value="1"/>
</dbReference>
<evidence type="ECO:0000256" key="2">
    <source>
        <dbReference type="ARBA" id="ARBA00009814"/>
    </source>
</evidence>
<evidence type="ECO:0000256" key="4">
    <source>
        <dbReference type="ARBA" id="ARBA00023163"/>
    </source>
</evidence>
<keyword evidence="8" id="KW-1185">Reference proteome</keyword>
<organism evidence="7 8">
    <name type="scientific">Geodia barretti</name>
    <name type="common">Barrett's horny sponge</name>
    <dbReference type="NCBI Taxonomy" id="519541"/>
    <lineage>
        <taxon>Eukaryota</taxon>
        <taxon>Metazoa</taxon>
        <taxon>Porifera</taxon>
        <taxon>Demospongiae</taxon>
        <taxon>Heteroscleromorpha</taxon>
        <taxon>Tetractinellida</taxon>
        <taxon>Astrophorina</taxon>
        <taxon>Geodiidae</taxon>
        <taxon>Geodia</taxon>
    </lineage>
</organism>
<gene>
    <name evidence="6" type="primary">MED18</name>
    <name evidence="7" type="ORF">GBAR_LOCUS19052</name>
</gene>
<dbReference type="GO" id="GO:0006369">
    <property type="term" value="P:termination of RNA polymerase II transcription"/>
    <property type="evidence" value="ECO:0007669"/>
    <property type="project" value="TreeGrafter"/>
</dbReference>
<comment type="similarity">
    <text evidence="2 6">Belongs to the Mediator complex subunit 18 family.</text>
</comment>
<sequence>MATKPSGQSYEYVLYGSVSPANHAALLHRLRGLCTGATTGGSTFTDREITYKIEAGAASSKVKVRQSLDAPDAPWLLVYHGQLELGDSSRAAGVRTVVSAACSHTLTDCLSYLGFMPIGELVLKGQVFRKGGVKVLVFTMYQPSDVTDLDSIQPFSQNYLVELTAFASSSQDRAIDELRNFAEYLKPYPTLPDVLKMSNPPLWRESECVLVVAVTL</sequence>